<keyword evidence="3" id="KW-1185">Reference proteome</keyword>
<feature type="compositionally biased region" description="Basic residues" evidence="1">
    <location>
        <begin position="29"/>
        <end position="45"/>
    </location>
</feature>
<dbReference type="EMBL" id="CP110426">
    <property type="protein sequence ID" value="WAQ85492.1"/>
    <property type="molecule type" value="Genomic_DNA"/>
</dbReference>
<evidence type="ECO:0000313" key="3">
    <source>
        <dbReference type="Proteomes" id="UP001164743"/>
    </source>
</evidence>
<dbReference type="Proteomes" id="UP001164743">
    <property type="component" value="Chromosome 6A"/>
</dbReference>
<organism evidence="2 3">
    <name type="scientific">Puccinia triticina</name>
    <dbReference type="NCBI Taxonomy" id="208348"/>
    <lineage>
        <taxon>Eukaryota</taxon>
        <taxon>Fungi</taxon>
        <taxon>Dikarya</taxon>
        <taxon>Basidiomycota</taxon>
        <taxon>Pucciniomycotina</taxon>
        <taxon>Pucciniomycetes</taxon>
        <taxon>Pucciniales</taxon>
        <taxon>Pucciniaceae</taxon>
        <taxon>Puccinia</taxon>
    </lineage>
</organism>
<evidence type="ECO:0000313" key="2">
    <source>
        <dbReference type="EMBL" id="WAQ85492.1"/>
    </source>
</evidence>
<evidence type="ECO:0000256" key="1">
    <source>
        <dbReference type="SAM" id="MobiDB-lite"/>
    </source>
</evidence>
<proteinExistence type="predicted"/>
<reference evidence="2" key="1">
    <citation type="submission" date="2022-10" db="EMBL/GenBank/DDBJ databases">
        <title>Puccinia triticina Genome sequencing and assembly.</title>
        <authorList>
            <person name="Li C."/>
        </authorList>
    </citation>
    <scope>NUCLEOTIDE SEQUENCE</scope>
    <source>
        <strain evidence="2">Pt15</strain>
    </source>
</reference>
<name>A0ABY7CLY1_9BASI</name>
<dbReference type="RefSeq" id="XP_053021047.1">
    <property type="nucleotide sequence ID" value="XM_053169792.1"/>
</dbReference>
<dbReference type="GeneID" id="77810687"/>
<feature type="region of interest" description="Disordered" evidence="1">
    <location>
        <begin position="1"/>
        <end position="129"/>
    </location>
</feature>
<gene>
    <name evidence="2" type="ORF">PtA15_6A120</name>
</gene>
<sequence length="129" mass="14235">MHQSTHRSAPPSNPSELFKPPAQLVLREPRHHHEKQNTAQKRHHMAAASARKGAHRNRPDPRSAQIAYAQYTRVDGRSTHHIRPSQVPPAPPTPGLRVPSLQAINPLPPPTPANLDSPALSGAWKEPSR</sequence>
<accession>A0ABY7CLY1</accession>
<protein>
    <submittedName>
        <fullName evidence="2">Uncharacterized protein</fullName>
    </submittedName>
</protein>